<keyword evidence="3" id="KW-1185">Reference proteome</keyword>
<dbReference type="Proteomes" id="UP000641741">
    <property type="component" value="Unassembled WGS sequence"/>
</dbReference>
<sequence length="98" mass="10681">MAKNIASENIFDGLKGGPAAAQKAVSVQETTPAPVKPENEIKVTPRNDKNRTARAQIVLTPELKQRAVKVAQHTGVSFNELVNQLLEQYCAVVENNQD</sequence>
<comment type="caution">
    <text evidence="2">The sequence shown here is derived from an EMBL/GenBank/DDBJ whole genome shotgun (WGS) entry which is preliminary data.</text>
</comment>
<dbReference type="RefSeq" id="WP_186970745.1">
    <property type="nucleotide sequence ID" value="NZ_JACOPK010000014.1"/>
</dbReference>
<evidence type="ECO:0000313" key="2">
    <source>
        <dbReference type="EMBL" id="MBC5696680.1"/>
    </source>
</evidence>
<dbReference type="InterPro" id="IPR010985">
    <property type="entry name" value="Ribbon_hlx_hlx"/>
</dbReference>
<organism evidence="2 3">
    <name type="scientific">Agathobaculum hominis</name>
    <dbReference type="NCBI Taxonomy" id="2763014"/>
    <lineage>
        <taxon>Bacteria</taxon>
        <taxon>Bacillati</taxon>
        <taxon>Bacillota</taxon>
        <taxon>Clostridia</taxon>
        <taxon>Eubacteriales</taxon>
        <taxon>Butyricicoccaceae</taxon>
        <taxon>Agathobaculum</taxon>
    </lineage>
</organism>
<gene>
    <name evidence="2" type="ORF">H8S02_12160</name>
</gene>
<protein>
    <submittedName>
        <fullName evidence="2">Uncharacterized protein</fullName>
    </submittedName>
</protein>
<feature type="compositionally biased region" description="Basic and acidic residues" evidence="1">
    <location>
        <begin position="37"/>
        <end position="49"/>
    </location>
</feature>
<name>A0ABR7GQV4_9FIRM</name>
<evidence type="ECO:0000256" key="1">
    <source>
        <dbReference type="SAM" id="MobiDB-lite"/>
    </source>
</evidence>
<feature type="region of interest" description="Disordered" evidence="1">
    <location>
        <begin position="21"/>
        <end position="49"/>
    </location>
</feature>
<dbReference type="EMBL" id="JACOPK010000014">
    <property type="protein sequence ID" value="MBC5696680.1"/>
    <property type="molecule type" value="Genomic_DNA"/>
</dbReference>
<reference evidence="2 3" key="1">
    <citation type="submission" date="2020-08" db="EMBL/GenBank/DDBJ databases">
        <title>Genome public.</title>
        <authorList>
            <person name="Liu C."/>
            <person name="Sun Q."/>
        </authorList>
    </citation>
    <scope>NUCLEOTIDE SEQUENCE [LARGE SCALE GENOMIC DNA]</scope>
    <source>
        <strain evidence="2 3">M2</strain>
    </source>
</reference>
<evidence type="ECO:0000313" key="3">
    <source>
        <dbReference type="Proteomes" id="UP000641741"/>
    </source>
</evidence>
<dbReference type="SUPFAM" id="SSF47598">
    <property type="entry name" value="Ribbon-helix-helix"/>
    <property type="match status" value="1"/>
</dbReference>
<proteinExistence type="predicted"/>
<accession>A0ABR7GQV4</accession>